<protein>
    <submittedName>
        <fullName evidence="2">Uncharacterized protein</fullName>
    </submittedName>
</protein>
<name>Q7S8D0_NEUCR</name>
<dbReference type="VEuPathDB" id="FungiDB:NCU07017"/>
<dbReference type="GeneID" id="3877986"/>
<keyword evidence="3" id="KW-1185">Reference proteome</keyword>
<proteinExistence type="predicted"/>
<dbReference type="KEGG" id="ncr:NCU07017"/>
<dbReference type="OrthoDB" id="4153189at2759"/>
<organism evidence="2 3">
    <name type="scientific">Neurospora crassa (strain ATCC 24698 / 74-OR23-1A / CBS 708.71 / DSM 1257 / FGSC 987)</name>
    <dbReference type="NCBI Taxonomy" id="367110"/>
    <lineage>
        <taxon>Eukaryota</taxon>
        <taxon>Fungi</taxon>
        <taxon>Dikarya</taxon>
        <taxon>Ascomycota</taxon>
        <taxon>Pezizomycotina</taxon>
        <taxon>Sordariomycetes</taxon>
        <taxon>Sordariomycetidae</taxon>
        <taxon>Sordariales</taxon>
        <taxon>Sordariaceae</taxon>
        <taxon>Neurospora</taxon>
    </lineage>
</organism>
<gene>
    <name evidence="2" type="ORF">NCU07017</name>
</gene>
<dbReference type="InParanoid" id="Q7S8D0"/>
<dbReference type="PaxDb" id="5141-EFNCRP00000007025"/>
<dbReference type="AlphaFoldDB" id="Q7S8D0"/>
<feature type="compositionally biased region" description="Low complexity" evidence="1">
    <location>
        <begin position="264"/>
        <end position="280"/>
    </location>
</feature>
<feature type="region of interest" description="Disordered" evidence="1">
    <location>
        <begin position="235"/>
        <end position="292"/>
    </location>
</feature>
<reference evidence="2 3" key="1">
    <citation type="journal article" date="2003" name="Nature">
        <title>The genome sequence of the filamentous fungus Neurospora crassa.</title>
        <authorList>
            <person name="Galagan J.E."/>
            <person name="Calvo S.E."/>
            <person name="Borkovich K.A."/>
            <person name="Selker E.U."/>
            <person name="Read N.D."/>
            <person name="Jaffe D."/>
            <person name="FitzHugh W."/>
            <person name="Ma L.J."/>
            <person name="Smirnov S."/>
            <person name="Purcell S."/>
            <person name="Rehman B."/>
            <person name="Elkins T."/>
            <person name="Engels R."/>
            <person name="Wang S."/>
            <person name="Nielsen C.B."/>
            <person name="Butler J."/>
            <person name="Endrizzi M."/>
            <person name="Qui D."/>
            <person name="Ianakiev P."/>
            <person name="Bell-Pedersen D."/>
            <person name="Nelson M.A."/>
            <person name="Werner-Washburne M."/>
            <person name="Selitrennikoff C.P."/>
            <person name="Kinsey J.A."/>
            <person name="Braun E.L."/>
            <person name="Zelter A."/>
            <person name="Schulte U."/>
            <person name="Kothe G.O."/>
            <person name="Jedd G."/>
            <person name="Mewes W."/>
            <person name="Staben C."/>
            <person name="Marcotte E."/>
            <person name="Greenberg D."/>
            <person name="Roy A."/>
            <person name="Foley K."/>
            <person name="Naylor J."/>
            <person name="Stange-Thomann N."/>
            <person name="Barrett R."/>
            <person name="Gnerre S."/>
            <person name="Kamal M."/>
            <person name="Kamvysselis M."/>
            <person name="Mauceli E."/>
            <person name="Bielke C."/>
            <person name="Rudd S."/>
            <person name="Frishman D."/>
            <person name="Krystofova S."/>
            <person name="Rasmussen C."/>
            <person name="Metzenberg R.L."/>
            <person name="Perkins D.D."/>
            <person name="Kroken S."/>
            <person name="Cogoni C."/>
            <person name="Macino G."/>
            <person name="Catcheside D."/>
            <person name="Li W."/>
            <person name="Pratt R.J."/>
            <person name="Osmani S.A."/>
            <person name="DeSouza C.P."/>
            <person name="Glass L."/>
            <person name="Orbach M.J."/>
            <person name="Berglund J.A."/>
            <person name="Voelker R."/>
            <person name="Yarden O."/>
            <person name="Plamann M."/>
            <person name="Seiler S."/>
            <person name="Dunlap J."/>
            <person name="Radford A."/>
            <person name="Aramayo R."/>
            <person name="Natvig D.O."/>
            <person name="Alex L.A."/>
            <person name="Mannhaupt G."/>
            <person name="Ebbole D.J."/>
            <person name="Freitag M."/>
            <person name="Paulsen I."/>
            <person name="Sachs M.S."/>
            <person name="Lander E.S."/>
            <person name="Nusbaum C."/>
            <person name="Birren B."/>
        </authorList>
    </citation>
    <scope>NUCLEOTIDE SEQUENCE [LARGE SCALE GENOMIC DNA]</scope>
    <source>
        <strain evidence="3">ATCC 24698 / 74-OR23-1A / CBS 708.71 / DSM 1257 / FGSC 987</strain>
    </source>
</reference>
<dbReference type="RefSeq" id="XP_961838.2">
    <property type="nucleotide sequence ID" value="XM_956745.2"/>
</dbReference>
<dbReference type="HOGENOM" id="CLU_850186_0_0_1"/>
<feature type="compositionally biased region" description="Low complexity" evidence="1">
    <location>
        <begin position="235"/>
        <end position="244"/>
    </location>
</feature>
<evidence type="ECO:0000256" key="1">
    <source>
        <dbReference type="SAM" id="MobiDB-lite"/>
    </source>
</evidence>
<accession>Q7S8D0</accession>
<evidence type="ECO:0000313" key="3">
    <source>
        <dbReference type="Proteomes" id="UP000001805"/>
    </source>
</evidence>
<dbReference type="EMBL" id="CM002239">
    <property type="protein sequence ID" value="EAA32602.2"/>
    <property type="molecule type" value="Genomic_DNA"/>
</dbReference>
<sequence>MAPKYLSSLFLAGSATAAAGFQFHGHLNALAAANNAVNAAATTDVGYQACTSVSSLVLSCSAAGSLADNIPEASQAACVCCQGQSELDLQYSNCAAYINTALQNPSLGSVYGAVYTFCAEYSCGAAAAPSTTTSQPSTTVAFITTSRAATITSAASVVPAACASVVSIASRCANGDSEDEILSCLCHDTSGKTNTQVEEWASSCLPWARSNSPQDVTVIQALESVCTAGAGAVSSLSGQASTSTSDDDDGGFTVTTNRPAFGLPTAGGTAASDPAASTATQTRVVETEAPAVTSSTSSAAAGVMVQQPLGGVAAWVVNGLVAVAGWFVVL</sequence>
<dbReference type="Proteomes" id="UP000001805">
    <property type="component" value="Chromosome 4, Linkage Group IV"/>
</dbReference>
<evidence type="ECO:0000313" key="2">
    <source>
        <dbReference type="EMBL" id="EAA32602.2"/>
    </source>
</evidence>